<dbReference type="Proteomes" id="UP000540423">
    <property type="component" value="Unassembled WGS sequence"/>
</dbReference>
<evidence type="ECO:0000256" key="2">
    <source>
        <dbReference type="SAM" id="SignalP"/>
    </source>
</evidence>
<accession>A0A7X0LPE8</accession>
<evidence type="ECO:0000256" key="1">
    <source>
        <dbReference type="SAM" id="MobiDB-lite"/>
    </source>
</evidence>
<reference evidence="3 4" key="1">
    <citation type="submission" date="2020-08" db="EMBL/GenBank/DDBJ databases">
        <title>Genomic Encyclopedia of Type Strains, Phase IV (KMG-IV): sequencing the most valuable type-strain genomes for metagenomic binning, comparative biology and taxonomic classification.</title>
        <authorList>
            <person name="Goeker M."/>
        </authorList>
    </citation>
    <scope>NUCLEOTIDE SEQUENCE [LARGE SCALE GENOMIC DNA]</scope>
    <source>
        <strain evidence="3 4">DSM 40141</strain>
    </source>
</reference>
<name>A0A7X0LPE8_9ACTN</name>
<dbReference type="AlphaFoldDB" id="A0A7X0LPE8"/>
<keyword evidence="2" id="KW-0732">Signal</keyword>
<feature type="signal peptide" evidence="2">
    <location>
        <begin position="1"/>
        <end position="20"/>
    </location>
</feature>
<proteinExistence type="predicted"/>
<comment type="caution">
    <text evidence="3">The sequence shown here is derived from an EMBL/GenBank/DDBJ whole genome shotgun (WGS) entry which is preliminary data.</text>
</comment>
<gene>
    <name evidence="3" type="ORF">HNQ79_002345</name>
</gene>
<organism evidence="3 4">
    <name type="scientific">Streptomyces candidus</name>
    <dbReference type="NCBI Taxonomy" id="67283"/>
    <lineage>
        <taxon>Bacteria</taxon>
        <taxon>Bacillati</taxon>
        <taxon>Actinomycetota</taxon>
        <taxon>Actinomycetes</taxon>
        <taxon>Kitasatosporales</taxon>
        <taxon>Streptomycetaceae</taxon>
        <taxon>Streptomyces</taxon>
    </lineage>
</organism>
<evidence type="ECO:0000313" key="3">
    <source>
        <dbReference type="EMBL" id="MBB6435882.1"/>
    </source>
</evidence>
<evidence type="ECO:0000313" key="4">
    <source>
        <dbReference type="Proteomes" id="UP000540423"/>
    </source>
</evidence>
<feature type="chain" id="PRO_5031044818" evidence="2">
    <location>
        <begin position="21"/>
        <end position="99"/>
    </location>
</feature>
<feature type="region of interest" description="Disordered" evidence="1">
    <location>
        <begin position="54"/>
        <end position="99"/>
    </location>
</feature>
<dbReference type="RefSeq" id="WP_185029738.1">
    <property type="nucleotide sequence ID" value="NZ_BNBN01000005.1"/>
</dbReference>
<dbReference type="EMBL" id="JACHEM010000005">
    <property type="protein sequence ID" value="MBB6435882.1"/>
    <property type="molecule type" value="Genomic_DNA"/>
</dbReference>
<sequence length="99" mass="9818">MVWSACAASLAMGLVAVAVATGRPPLALVLAGVLVERFATAVYEAAARGTIAMPTPPEGYARTVSRPEVGERPVAAPGRGWSGQPPGEAAGGLPVLAPG</sequence>
<keyword evidence="4" id="KW-1185">Reference proteome</keyword>
<protein>
    <submittedName>
        <fullName evidence="3">Uncharacterized protein</fullName>
    </submittedName>
</protein>